<feature type="transmembrane region" description="Helical" evidence="1">
    <location>
        <begin position="9"/>
        <end position="30"/>
    </location>
</feature>
<comment type="caution">
    <text evidence="2">The sequence shown here is derived from an EMBL/GenBank/DDBJ whole genome shotgun (WGS) entry which is preliminary data.</text>
</comment>
<dbReference type="Proteomes" id="UP000034909">
    <property type="component" value="Unassembled WGS sequence"/>
</dbReference>
<sequence>MLKFLKQKYVIAVLLVLFLGGAAIISYGFVPVMKVEGKFVTLAQFLKVYSAIRRFDGISQKTPSTDADLKKRAFMNIIETRFLDIVVEKTGVGLRQEAGNLAEKAVAERKSEFEEASQRLYGLSAAEFEKLVLLPQAEKEVLEKHYENNQADLEKNWAEIYKTSEVKIYYPGFEWKDGEVKIKN</sequence>
<evidence type="ECO:0008006" key="4">
    <source>
        <dbReference type="Google" id="ProtNLM"/>
    </source>
</evidence>
<dbReference type="AlphaFoldDB" id="A0A837IGM0"/>
<name>A0A837IGM0_9BACT</name>
<dbReference type="EMBL" id="LCLF01000027">
    <property type="protein sequence ID" value="KKU12229.1"/>
    <property type="molecule type" value="Genomic_DNA"/>
</dbReference>
<evidence type="ECO:0000256" key="1">
    <source>
        <dbReference type="SAM" id="Phobius"/>
    </source>
</evidence>
<protein>
    <recommendedName>
        <fullName evidence="4">PpiC-type peptidyl-prolyl cis-trans isomerase</fullName>
    </recommendedName>
</protein>
<reference evidence="2 3" key="1">
    <citation type="journal article" date="2015" name="Nature">
        <title>rRNA introns, odd ribosomes, and small enigmatic genomes across a large radiation of phyla.</title>
        <authorList>
            <person name="Brown C.T."/>
            <person name="Hug L.A."/>
            <person name="Thomas B.C."/>
            <person name="Sharon I."/>
            <person name="Castelle C.J."/>
            <person name="Singh A."/>
            <person name="Wilkins M.J."/>
            <person name="Williams K.H."/>
            <person name="Banfield J.F."/>
        </authorList>
    </citation>
    <scope>NUCLEOTIDE SEQUENCE [LARGE SCALE GENOMIC DNA]</scope>
</reference>
<gene>
    <name evidence="2" type="ORF">UX18_C0027G0003</name>
</gene>
<evidence type="ECO:0000313" key="3">
    <source>
        <dbReference type="Proteomes" id="UP000034909"/>
    </source>
</evidence>
<proteinExistence type="predicted"/>
<accession>A0A837IGM0</accession>
<organism evidence="2 3">
    <name type="scientific">Candidatus Azambacteria bacterium GW2011_GWC2_45_7b</name>
    <dbReference type="NCBI Taxonomy" id="1618621"/>
    <lineage>
        <taxon>Bacteria</taxon>
        <taxon>Candidatus Azamiibacteriota</taxon>
    </lineage>
</organism>
<evidence type="ECO:0000313" key="2">
    <source>
        <dbReference type="EMBL" id="KKU12229.1"/>
    </source>
</evidence>
<keyword evidence="1" id="KW-1133">Transmembrane helix</keyword>
<keyword evidence="1" id="KW-0472">Membrane</keyword>
<keyword evidence="1" id="KW-0812">Transmembrane</keyword>